<keyword evidence="10" id="KW-0560">Oxidoreductase</keyword>
<dbReference type="PRINTS" id="PR00463">
    <property type="entry name" value="EP450I"/>
</dbReference>
<dbReference type="Gene3D" id="1.10.630.10">
    <property type="entry name" value="Cytochrome P450"/>
    <property type="match status" value="1"/>
</dbReference>
<evidence type="ECO:0000256" key="11">
    <source>
        <dbReference type="SAM" id="Phobius"/>
    </source>
</evidence>
<dbReference type="GO" id="GO:0016705">
    <property type="term" value="F:oxidoreductase activity, acting on paired donors, with incorporation or reduction of molecular oxygen"/>
    <property type="evidence" value="ECO:0007669"/>
    <property type="project" value="InterPro"/>
</dbReference>
<keyword evidence="7 10" id="KW-0503">Monooxygenase</keyword>
<sequence>MIWMCLPLLRFLAFSLFGFIVAFILLLVVVYLRQLPFRRSALARSCVRDPFPLLRYIGVHLSLLEISKHCGSYDTHLTNFLLFEASSRPAEGWVMLFIGVVPELLLYRADHVEKVFGNSKNIRKGPSYRLLDPWLGEGLLTSYGSKWKSRRKFLTPAFHFKVLDTFADAMNRQAKIFADQIGRKKPDEDMLPYVEAFTLDVVCETIMGIDMKCQLEGSGRDYLNKVKRISHQLVKRFADPLSWIDFIYFNFTGDGREFKKIVEEVHDFTTQVINERKRELSATPEILESISNAEEAMTKSKKPFLDLMLVEHLKTQNLSIEDIREEVDTFMFEGHDTTSMGLTWTLHFIGLHQDVQAKLHEEIDRVFQGNSTCDVTAEHIKELKYLEMVIKESQRLCPSVPFAARLVTEEFRIDDKPVPIGTEVIVFIRKLHEDPKVFPKPHEFDPQRFSAENSRNRNPYAFVPFSAGPRNCIGQKFALLEEKILLVWVLRKFQIKSLDYRDQILVKIDIVLRPQSPIRIAVKNR</sequence>
<keyword evidence="8 11" id="KW-0472">Membrane</keyword>
<protein>
    <submittedName>
        <fullName evidence="13">Cytochrome P450 4V2-like</fullName>
    </submittedName>
</protein>
<name>A0AAJ7SHM7_9ACAR</name>
<dbReference type="PANTHER" id="PTHR24291:SF189">
    <property type="entry name" value="CYTOCHROME P450 4C3-RELATED"/>
    <property type="match status" value="1"/>
</dbReference>
<accession>A0AAJ7SHM7</accession>
<dbReference type="Pfam" id="PF00067">
    <property type="entry name" value="p450"/>
    <property type="match status" value="1"/>
</dbReference>
<keyword evidence="6 9" id="KW-0408">Iron</keyword>
<comment type="cofactor">
    <cofactor evidence="1 9">
        <name>heme</name>
        <dbReference type="ChEBI" id="CHEBI:30413"/>
    </cofactor>
</comment>
<dbReference type="InterPro" id="IPR036396">
    <property type="entry name" value="Cyt_P450_sf"/>
</dbReference>
<evidence type="ECO:0000256" key="2">
    <source>
        <dbReference type="ARBA" id="ARBA00004586"/>
    </source>
</evidence>
<proteinExistence type="inferred from homology"/>
<reference evidence="13" key="1">
    <citation type="submission" date="2025-08" db="UniProtKB">
        <authorList>
            <consortium name="RefSeq"/>
        </authorList>
    </citation>
    <scope>IDENTIFICATION</scope>
</reference>
<evidence type="ECO:0000256" key="7">
    <source>
        <dbReference type="ARBA" id="ARBA00023033"/>
    </source>
</evidence>
<keyword evidence="11" id="KW-1133">Transmembrane helix</keyword>
<keyword evidence="11" id="KW-0812">Transmembrane</keyword>
<feature type="transmembrane region" description="Helical" evidence="11">
    <location>
        <begin position="12"/>
        <end position="32"/>
    </location>
</feature>
<organism evidence="12 13">
    <name type="scientific">Galendromus occidentalis</name>
    <name type="common">western predatory mite</name>
    <dbReference type="NCBI Taxonomy" id="34638"/>
    <lineage>
        <taxon>Eukaryota</taxon>
        <taxon>Metazoa</taxon>
        <taxon>Ecdysozoa</taxon>
        <taxon>Arthropoda</taxon>
        <taxon>Chelicerata</taxon>
        <taxon>Arachnida</taxon>
        <taxon>Acari</taxon>
        <taxon>Parasitiformes</taxon>
        <taxon>Mesostigmata</taxon>
        <taxon>Gamasina</taxon>
        <taxon>Phytoseioidea</taxon>
        <taxon>Phytoseiidae</taxon>
        <taxon>Typhlodrominae</taxon>
        <taxon>Galendromus</taxon>
    </lineage>
</organism>
<dbReference type="GeneID" id="114828526"/>
<dbReference type="AlphaFoldDB" id="A0AAJ7SHM7"/>
<evidence type="ECO:0000256" key="1">
    <source>
        <dbReference type="ARBA" id="ARBA00001971"/>
    </source>
</evidence>
<dbReference type="PROSITE" id="PS00086">
    <property type="entry name" value="CYTOCHROME_P450"/>
    <property type="match status" value="1"/>
</dbReference>
<keyword evidence="5" id="KW-0256">Endoplasmic reticulum</keyword>
<dbReference type="Proteomes" id="UP000694867">
    <property type="component" value="Unplaced"/>
</dbReference>
<keyword evidence="12" id="KW-1185">Reference proteome</keyword>
<comment type="subcellular location">
    <subcellularLocation>
        <location evidence="2">Endoplasmic reticulum membrane</location>
    </subcellularLocation>
</comment>
<dbReference type="GO" id="GO:0020037">
    <property type="term" value="F:heme binding"/>
    <property type="evidence" value="ECO:0007669"/>
    <property type="project" value="InterPro"/>
</dbReference>
<keyword evidence="4 9" id="KW-0349">Heme</keyword>
<feature type="binding site" description="axial binding residue" evidence="9">
    <location>
        <position position="472"/>
    </location>
    <ligand>
        <name>heme</name>
        <dbReference type="ChEBI" id="CHEBI:30413"/>
    </ligand>
    <ligandPart>
        <name>Fe</name>
        <dbReference type="ChEBI" id="CHEBI:18248"/>
    </ligandPart>
</feature>
<dbReference type="InterPro" id="IPR001128">
    <property type="entry name" value="Cyt_P450"/>
</dbReference>
<dbReference type="InterPro" id="IPR002401">
    <property type="entry name" value="Cyt_P450_E_grp-I"/>
</dbReference>
<dbReference type="InterPro" id="IPR017972">
    <property type="entry name" value="Cyt_P450_CS"/>
</dbReference>
<gene>
    <name evidence="13" type="primary">LOC114828526</name>
</gene>
<evidence type="ECO:0000313" key="12">
    <source>
        <dbReference type="Proteomes" id="UP000694867"/>
    </source>
</evidence>
<evidence type="ECO:0000313" key="13">
    <source>
        <dbReference type="RefSeq" id="XP_028968857.1"/>
    </source>
</evidence>
<dbReference type="SUPFAM" id="SSF48264">
    <property type="entry name" value="Cytochrome P450"/>
    <property type="match status" value="1"/>
</dbReference>
<dbReference type="PANTHER" id="PTHR24291">
    <property type="entry name" value="CYTOCHROME P450 FAMILY 4"/>
    <property type="match status" value="1"/>
</dbReference>
<keyword evidence="9 10" id="KW-0479">Metal-binding</keyword>
<dbReference type="InterPro" id="IPR050196">
    <property type="entry name" value="Cytochrome_P450_Monoox"/>
</dbReference>
<evidence type="ECO:0000256" key="6">
    <source>
        <dbReference type="ARBA" id="ARBA00023004"/>
    </source>
</evidence>
<evidence type="ECO:0000256" key="10">
    <source>
        <dbReference type="RuleBase" id="RU000461"/>
    </source>
</evidence>
<dbReference type="GO" id="GO:0005789">
    <property type="term" value="C:endoplasmic reticulum membrane"/>
    <property type="evidence" value="ECO:0007669"/>
    <property type="project" value="UniProtKB-SubCell"/>
</dbReference>
<dbReference type="KEGG" id="goe:114828526"/>
<dbReference type="PRINTS" id="PR00385">
    <property type="entry name" value="P450"/>
</dbReference>
<dbReference type="CDD" id="cd20628">
    <property type="entry name" value="CYP4"/>
    <property type="match status" value="1"/>
</dbReference>
<comment type="similarity">
    <text evidence="3 10">Belongs to the cytochrome P450 family.</text>
</comment>
<evidence type="ECO:0000256" key="5">
    <source>
        <dbReference type="ARBA" id="ARBA00022824"/>
    </source>
</evidence>
<evidence type="ECO:0000256" key="8">
    <source>
        <dbReference type="ARBA" id="ARBA00023136"/>
    </source>
</evidence>
<dbReference type="GO" id="GO:0004497">
    <property type="term" value="F:monooxygenase activity"/>
    <property type="evidence" value="ECO:0007669"/>
    <property type="project" value="UniProtKB-KW"/>
</dbReference>
<dbReference type="GO" id="GO:0005506">
    <property type="term" value="F:iron ion binding"/>
    <property type="evidence" value="ECO:0007669"/>
    <property type="project" value="InterPro"/>
</dbReference>
<evidence type="ECO:0000256" key="4">
    <source>
        <dbReference type="ARBA" id="ARBA00022617"/>
    </source>
</evidence>
<evidence type="ECO:0000256" key="3">
    <source>
        <dbReference type="ARBA" id="ARBA00010617"/>
    </source>
</evidence>
<evidence type="ECO:0000256" key="9">
    <source>
        <dbReference type="PIRSR" id="PIRSR602401-1"/>
    </source>
</evidence>
<dbReference type="RefSeq" id="XP_028968857.1">
    <property type="nucleotide sequence ID" value="XM_029113024.1"/>
</dbReference>